<organism evidence="2">
    <name type="scientific">Scylla olivacea</name>
    <name type="common">Orange mud crab</name>
    <name type="synonym">Cancer olivacea</name>
    <dbReference type="NCBI Taxonomy" id="85551"/>
    <lineage>
        <taxon>Eukaryota</taxon>
        <taxon>Metazoa</taxon>
        <taxon>Ecdysozoa</taxon>
        <taxon>Arthropoda</taxon>
        <taxon>Crustacea</taxon>
        <taxon>Multicrustacea</taxon>
        <taxon>Malacostraca</taxon>
        <taxon>Eumalacostraca</taxon>
        <taxon>Eucarida</taxon>
        <taxon>Decapoda</taxon>
        <taxon>Pleocyemata</taxon>
        <taxon>Brachyura</taxon>
        <taxon>Eubrachyura</taxon>
        <taxon>Portunoidea</taxon>
        <taxon>Portunidae</taxon>
        <taxon>Portuninae</taxon>
        <taxon>Scylla</taxon>
    </lineage>
</organism>
<accession>A0A0P4WJ13</accession>
<protein>
    <recommendedName>
        <fullName evidence="1">Rhodanese domain-containing protein</fullName>
    </recommendedName>
</protein>
<dbReference type="SUPFAM" id="SSF52821">
    <property type="entry name" value="Rhodanese/Cell cycle control phosphatase"/>
    <property type="match status" value="1"/>
</dbReference>
<dbReference type="PROSITE" id="PS50206">
    <property type="entry name" value="RHODANESE_3"/>
    <property type="match status" value="1"/>
</dbReference>
<sequence length="166" mass="18279">MLGVGRTMVLMLRGARPLMATSPSTQVMCRQSLQGYSTIRLPPDISFDELKDKMANKEVTVIDVRMPKELKEDGMIPESKNLALPWLGPAILQPETDFASQLGFNKPGLDEPIVVSCLAGVRARTAQLALMAAGYANVRVYVGSFEDWIQQGGKVDFLPPKEKQED</sequence>
<name>A0A0P4WJ13_SCYOL</name>
<dbReference type="InterPro" id="IPR036873">
    <property type="entry name" value="Rhodanese-like_dom_sf"/>
</dbReference>
<dbReference type="Gene3D" id="3.40.250.10">
    <property type="entry name" value="Rhodanese-like domain"/>
    <property type="match status" value="1"/>
</dbReference>
<evidence type="ECO:0000259" key="1">
    <source>
        <dbReference type="PROSITE" id="PS50206"/>
    </source>
</evidence>
<evidence type="ECO:0000313" key="2">
    <source>
        <dbReference type="EMBL" id="JAI66047.1"/>
    </source>
</evidence>
<feature type="domain" description="Rhodanese" evidence="1">
    <location>
        <begin position="55"/>
        <end position="157"/>
    </location>
</feature>
<reference evidence="2" key="1">
    <citation type="submission" date="2015-09" db="EMBL/GenBank/DDBJ databases">
        <title>Scylla olivacea transcriptome.</title>
        <authorList>
            <person name="Ikhwanuddin M."/>
        </authorList>
    </citation>
    <scope>NUCLEOTIDE SEQUENCE</scope>
</reference>
<dbReference type="AlphaFoldDB" id="A0A0P4WJ13"/>
<dbReference type="PANTHER" id="PTHR44086:SF10">
    <property type="entry name" value="THIOSULFATE SULFURTRANSFERASE_RHODANESE-LIKE DOMAIN-CONTAINING PROTEIN 3"/>
    <property type="match status" value="1"/>
</dbReference>
<dbReference type="PANTHER" id="PTHR44086">
    <property type="entry name" value="THIOSULFATE SULFURTRANSFERASE RDL2, MITOCHONDRIAL-RELATED"/>
    <property type="match status" value="1"/>
</dbReference>
<proteinExistence type="predicted"/>
<dbReference type="Pfam" id="PF00581">
    <property type="entry name" value="Rhodanese"/>
    <property type="match status" value="1"/>
</dbReference>
<dbReference type="InterPro" id="IPR001763">
    <property type="entry name" value="Rhodanese-like_dom"/>
</dbReference>
<dbReference type="SMART" id="SM00450">
    <property type="entry name" value="RHOD"/>
    <property type="match status" value="1"/>
</dbReference>
<dbReference type="EMBL" id="GDRN01054890">
    <property type="protein sequence ID" value="JAI66047.1"/>
    <property type="molecule type" value="Transcribed_RNA"/>
</dbReference>